<protein>
    <submittedName>
        <fullName evidence="1">Uncharacterized protein</fullName>
    </submittedName>
</protein>
<gene>
    <name evidence="1" type="ORF">GOODEAATRI_008429</name>
</gene>
<sequence length="77" mass="8299">MAPTSGTIRSEEDFWFPGVPSSTGLSPIPFGRWDLVSVRAGRTSRETCQVREPRPEAPVCLIGPRLNSVASAEQAVS</sequence>
<dbReference type="Proteomes" id="UP001476798">
    <property type="component" value="Unassembled WGS sequence"/>
</dbReference>
<evidence type="ECO:0000313" key="2">
    <source>
        <dbReference type="Proteomes" id="UP001476798"/>
    </source>
</evidence>
<reference evidence="1 2" key="1">
    <citation type="submission" date="2021-06" db="EMBL/GenBank/DDBJ databases">
        <authorList>
            <person name="Palmer J.M."/>
        </authorList>
    </citation>
    <scope>NUCLEOTIDE SEQUENCE [LARGE SCALE GENOMIC DNA]</scope>
    <source>
        <strain evidence="1 2">GA_2019</strain>
        <tissue evidence="1">Muscle</tissue>
    </source>
</reference>
<organism evidence="1 2">
    <name type="scientific">Goodea atripinnis</name>
    <dbReference type="NCBI Taxonomy" id="208336"/>
    <lineage>
        <taxon>Eukaryota</taxon>
        <taxon>Metazoa</taxon>
        <taxon>Chordata</taxon>
        <taxon>Craniata</taxon>
        <taxon>Vertebrata</taxon>
        <taxon>Euteleostomi</taxon>
        <taxon>Actinopterygii</taxon>
        <taxon>Neopterygii</taxon>
        <taxon>Teleostei</taxon>
        <taxon>Neoteleostei</taxon>
        <taxon>Acanthomorphata</taxon>
        <taxon>Ovalentaria</taxon>
        <taxon>Atherinomorphae</taxon>
        <taxon>Cyprinodontiformes</taxon>
        <taxon>Goodeidae</taxon>
        <taxon>Goodea</taxon>
    </lineage>
</organism>
<dbReference type="EMBL" id="JAHRIO010020440">
    <property type="protein sequence ID" value="MEQ2164612.1"/>
    <property type="molecule type" value="Genomic_DNA"/>
</dbReference>
<name>A0ABV0MZP5_9TELE</name>
<evidence type="ECO:0000313" key="1">
    <source>
        <dbReference type="EMBL" id="MEQ2164612.1"/>
    </source>
</evidence>
<keyword evidence="2" id="KW-1185">Reference proteome</keyword>
<accession>A0ABV0MZP5</accession>
<comment type="caution">
    <text evidence="1">The sequence shown here is derived from an EMBL/GenBank/DDBJ whole genome shotgun (WGS) entry which is preliminary data.</text>
</comment>
<proteinExistence type="predicted"/>